<dbReference type="EMBL" id="BAAASD010000004">
    <property type="protein sequence ID" value="GAA2331199.1"/>
    <property type="molecule type" value="Genomic_DNA"/>
</dbReference>
<dbReference type="RefSeq" id="WP_346173488.1">
    <property type="nucleotide sequence ID" value="NZ_BAAASD010000004.1"/>
</dbReference>
<dbReference type="Proteomes" id="UP001500253">
    <property type="component" value="Unassembled WGS sequence"/>
</dbReference>
<keyword evidence="4" id="KW-1185">Reference proteome</keyword>
<reference evidence="4" key="1">
    <citation type="journal article" date="2019" name="Int. J. Syst. Evol. Microbiol.">
        <title>The Global Catalogue of Microorganisms (GCM) 10K type strain sequencing project: providing services to taxonomists for standard genome sequencing and annotation.</title>
        <authorList>
            <consortium name="The Broad Institute Genomics Platform"/>
            <consortium name="The Broad Institute Genome Sequencing Center for Infectious Disease"/>
            <person name="Wu L."/>
            <person name="Ma J."/>
        </authorList>
    </citation>
    <scope>NUCLEOTIDE SEQUENCE [LARGE SCALE GENOMIC DNA]</scope>
    <source>
        <strain evidence="4">JCM 4316</strain>
    </source>
</reference>
<keyword evidence="2" id="KW-0472">Membrane</keyword>
<feature type="transmembrane region" description="Helical" evidence="2">
    <location>
        <begin position="33"/>
        <end position="53"/>
    </location>
</feature>
<evidence type="ECO:0000256" key="2">
    <source>
        <dbReference type="SAM" id="Phobius"/>
    </source>
</evidence>
<name>A0ABP5SH86_9ACTN</name>
<gene>
    <name evidence="3" type="ORF">GCM10010246_12930</name>
</gene>
<keyword evidence="2" id="KW-1133">Transmembrane helix</keyword>
<comment type="caution">
    <text evidence="3">The sequence shown here is derived from an EMBL/GenBank/DDBJ whole genome shotgun (WGS) entry which is preliminary data.</text>
</comment>
<sequence length="57" mass="6412">MHPSRRPSHRGPKRLADCRTKPSRRRSTALSQILHGACYAIGTGAIGLAFLWAERLW</sequence>
<accession>A0ABP5SH86</accession>
<keyword evidence="2" id="KW-0812">Transmembrane</keyword>
<evidence type="ECO:0000313" key="4">
    <source>
        <dbReference type="Proteomes" id="UP001500253"/>
    </source>
</evidence>
<evidence type="ECO:0000313" key="3">
    <source>
        <dbReference type="EMBL" id="GAA2331199.1"/>
    </source>
</evidence>
<evidence type="ECO:0000256" key="1">
    <source>
        <dbReference type="SAM" id="MobiDB-lite"/>
    </source>
</evidence>
<feature type="region of interest" description="Disordered" evidence="1">
    <location>
        <begin position="1"/>
        <end position="24"/>
    </location>
</feature>
<feature type="compositionally biased region" description="Basic residues" evidence="1">
    <location>
        <begin position="1"/>
        <end position="13"/>
    </location>
</feature>
<protein>
    <submittedName>
        <fullName evidence="3">Uncharacterized protein</fullName>
    </submittedName>
</protein>
<proteinExistence type="predicted"/>
<organism evidence="3 4">
    <name type="scientific">Streptomyces cuspidosporus</name>
    <dbReference type="NCBI Taxonomy" id="66882"/>
    <lineage>
        <taxon>Bacteria</taxon>
        <taxon>Bacillati</taxon>
        <taxon>Actinomycetota</taxon>
        <taxon>Actinomycetes</taxon>
        <taxon>Kitasatosporales</taxon>
        <taxon>Streptomycetaceae</taxon>
        <taxon>Streptomyces</taxon>
    </lineage>
</organism>